<dbReference type="InterPro" id="IPR028263">
    <property type="entry name" value="FliG_N"/>
</dbReference>
<dbReference type="NCBIfam" id="TIGR00207">
    <property type="entry name" value="fliG"/>
    <property type="match status" value="1"/>
</dbReference>
<keyword evidence="16" id="KW-1185">Reference proteome</keyword>
<comment type="caution">
    <text evidence="15">The sequence shown here is derived from an EMBL/GenBank/DDBJ whole genome shotgun (WGS) entry which is preliminary data.</text>
</comment>
<name>A0ABX0K4Y7_9PROT</name>
<dbReference type="Pfam" id="PF14841">
    <property type="entry name" value="FliG_M"/>
    <property type="match status" value="1"/>
</dbReference>
<keyword evidence="11" id="KW-0997">Cell inner membrane</keyword>
<keyword evidence="15" id="KW-0969">Cilium</keyword>
<evidence type="ECO:0000259" key="13">
    <source>
        <dbReference type="Pfam" id="PF14841"/>
    </source>
</evidence>
<feature type="domain" description="Flagellar motor switch protein FliG C-terminal" evidence="12">
    <location>
        <begin position="219"/>
        <end position="325"/>
    </location>
</feature>
<comment type="subcellular location">
    <subcellularLocation>
        <location evidence="1 11">Bacterial flagellum basal body</location>
    </subcellularLocation>
    <subcellularLocation>
        <location evidence="11">Cell inner membrane</location>
        <topology evidence="11">Peripheral membrane protein</topology>
        <orientation evidence="11">Cytoplasmic side</orientation>
    </subcellularLocation>
    <subcellularLocation>
        <location evidence="2">Cell membrane</location>
        <topology evidence="2">Peripheral membrane protein</topology>
        <orientation evidence="2">Cytoplasmic side</orientation>
    </subcellularLocation>
</comment>
<dbReference type="InterPro" id="IPR011002">
    <property type="entry name" value="FliG_a-hlx"/>
</dbReference>
<dbReference type="PRINTS" id="PR00954">
    <property type="entry name" value="FLGMOTORFLIG"/>
</dbReference>
<keyword evidence="15" id="KW-0282">Flagellum</keyword>
<reference evidence="15 16" key="1">
    <citation type="journal article" date="2020" name="Int. J. Syst. Evol. Microbiol.">
        <title>Novel acetic acid bacteria from cider fermentations: Acetobacter conturbans sp. nov. and Acetobacter fallax sp. nov.</title>
        <authorList>
            <person name="Sombolestani A.S."/>
            <person name="Cleenwerck I."/>
            <person name="Cnockaert M."/>
            <person name="Borremans W."/>
            <person name="Wieme A.D."/>
            <person name="De Vuyst L."/>
            <person name="Vandamme P."/>
        </authorList>
    </citation>
    <scope>NUCLEOTIDE SEQUENCE [LARGE SCALE GENOMIC DNA]</scope>
    <source>
        <strain evidence="15 16">LMG 1627</strain>
    </source>
</reference>
<evidence type="ECO:0000256" key="4">
    <source>
        <dbReference type="ARBA" id="ARBA00021870"/>
    </source>
</evidence>
<organism evidence="15 16">
    <name type="scientific">Acetobacter conturbans</name>
    <dbReference type="NCBI Taxonomy" id="1737472"/>
    <lineage>
        <taxon>Bacteria</taxon>
        <taxon>Pseudomonadati</taxon>
        <taxon>Pseudomonadota</taxon>
        <taxon>Alphaproteobacteria</taxon>
        <taxon>Acetobacterales</taxon>
        <taxon>Acetobacteraceae</taxon>
        <taxon>Acetobacter</taxon>
    </lineage>
</organism>
<evidence type="ECO:0000256" key="7">
    <source>
        <dbReference type="ARBA" id="ARBA00022779"/>
    </source>
</evidence>
<dbReference type="Gene3D" id="1.10.220.30">
    <property type="match status" value="3"/>
</dbReference>
<keyword evidence="6 11" id="KW-0145">Chemotaxis</keyword>
<comment type="similarity">
    <text evidence="3 11">Belongs to the FliG family.</text>
</comment>
<evidence type="ECO:0000256" key="1">
    <source>
        <dbReference type="ARBA" id="ARBA00004117"/>
    </source>
</evidence>
<feature type="domain" description="Flagellar motor switch protein FliG N-terminal" evidence="14">
    <location>
        <begin position="9"/>
        <end position="109"/>
    </location>
</feature>
<evidence type="ECO:0000256" key="8">
    <source>
        <dbReference type="ARBA" id="ARBA00023136"/>
    </source>
</evidence>
<dbReference type="EMBL" id="WOSY01000011">
    <property type="protein sequence ID" value="NHN89403.1"/>
    <property type="molecule type" value="Genomic_DNA"/>
</dbReference>
<evidence type="ECO:0000313" key="16">
    <source>
        <dbReference type="Proteomes" id="UP000631653"/>
    </source>
</evidence>
<dbReference type="PANTHER" id="PTHR30534:SF0">
    <property type="entry name" value="FLAGELLAR MOTOR SWITCH PROTEIN FLIG"/>
    <property type="match status" value="1"/>
</dbReference>
<sequence length="336" mass="37315">MLAKTSVTSGAQKAAILLLAMGEESGTQLLSTLQENEIREISSAMAKMGVVSAEAVETVCAEFSSSFASADTLIGSYETTERLLRKAFPSDRVNLIMEEIRGPAGRTLWDKLDNVPENVLANYLRNEYPQTVAVILSRLQSSQTARVLALLPEDFSVDVMMRMLHMDNVQHDVIDSLETTLRSEFMASLARSSKRDSHELLAEIFNNFDRRVEGQFMNALEKRNLEDAEHVKALMFTFDDLRRLPQEAIMRLMRDIDREKLPLALKGSSEDVRTLFLSAMTARAGKMLQDEISALGPVRIKDVDVAQAEIVSTAKALANQGEIDLNPGSETNEMLA</sequence>
<evidence type="ECO:0000256" key="6">
    <source>
        <dbReference type="ARBA" id="ARBA00022500"/>
    </source>
</evidence>
<dbReference type="InterPro" id="IPR000090">
    <property type="entry name" value="Flg_Motor_Flig"/>
</dbReference>
<dbReference type="PANTHER" id="PTHR30534">
    <property type="entry name" value="FLAGELLAR MOTOR SWITCH PROTEIN FLIG"/>
    <property type="match status" value="1"/>
</dbReference>
<dbReference type="InterPro" id="IPR023087">
    <property type="entry name" value="Flg_Motor_Flig_C"/>
</dbReference>
<dbReference type="SUPFAM" id="SSF48029">
    <property type="entry name" value="FliG"/>
    <property type="match status" value="2"/>
</dbReference>
<keyword evidence="8 11" id="KW-0472">Membrane</keyword>
<protein>
    <recommendedName>
        <fullName evidence="4 11">Flagellar motor switch protein FliG</fullName>
    </recommendedName>
</protein>
<keyword evidence="5 11" id="KW-1003">Cell membrane</keyword>
<keyword evidence="9 11" id="KW-0975">Bacterial flagellum</keyword>
<accession>A0ABX0K4Y7</accession>
<keyword evidence="15" id="KW-0966">Cell projection</keyword>
<gene>
    <name evidence="15" type="primary">fliG</name>
    <name evidence="15" type="ORF">GOB81_12300</name>
</gene>
<evidence type="ECO:0000256" key="9">
    <source>
        <dbReference type="ARBA" id="ARBA00023143"/>
    </source>
</evidence>
<dbReference type="Proteomes" id="UP000631653">
    <property type="component" value="Unassembled WGS sequence"/>
</dbReference>
<dbReference type="PIRSF" id="PIRSF003161">
    <property type="entry name" value="FliG"/>
    <property type="match status" value="1"/>
</dbReference>
<evidence type="ECO:0000256" key="2">
    <source>
        <dbReference type="ARBA" id="ARBA00004413"/>
    </source>
</evidence>
<comment type="function">
    <text evidence="10 11">FliG is one of three proteins (FliG, FliN, FliM) that forms the rotor-mounted switch complex (C ring), located at the base of the basal body. This complex interacts with the CheY and CheZ chemotaxis proteins, in addition to contacting components of the motor that determine the direction of flagellar rotation.</text>
</comment>
<evidence type="ECO:0000256" key="3">
    <source>
        <dbReference type="ARBA" id="ARBA00010299"/>
    </source>
</evidence>
<keyword evidence="7 11" id="KW-0283">Flagellar rotation</keyword>
<evidence type="ECO:0000256" key="5">
    <source>
        <dbReference type="ARBA" id="ARBA00022475"/>
    </source>
</evidence>
<dbReference type="Pfam" id="PF14842">
    <property type="entry name" value="FliG_N"/>
    <property type="match status" value="1"/>
</dbReference>
<evidence type="ECO:0000256" key="11">
    <source>
        <dbReference type="PIRNR" id="PIRNR003161"/>
    </source>
</evidence>
<evidence type="ECO:0000256" key="10">
    <source>
        <dbReference type="ARBA" id="ARBA00025598"/>
    </source>
</evidence>
<feature type="domain" description="Flagellar motor switch protein FliG middle" evidence="13">
    <location>
        <begin position="118"/>
        <end position="190"/>
    </location>
</feature>
<evidence type="ECO:0000259" key="12">
    <source>
        <dbReference type="Pfam" id="PF01706"/>
    </source>
</evidence>
<dbReference type="Pfam" id="PF01706">
    <property type="entry name" value="FliG_C"/>
    <property type="match status" value="1"/>
</dbReference>
<evidence type="ECO:0000313" key="15">
    <source>
        <dbReference type="EMBL" id="NHN89403.1"/>
    </source>
</evidence>
<dbReference type="InterPro" id="IPR032779">
    <property type="entry name" value="FliG_M"/>
</dbReference>
<dbReference type="RefSeq" id="WP_173570727.1">
    <property type="nucleotide sequence ID" value="NZ_WOSY01000011.1"/>
</dbReference>
<evidence type="ECO:0000259" key="14">
    <source>
        <dbReference type="Pfam" id="PF14842"/>
    </source>
</evidence>
<proteinExistence type="inferred from homology"/>